<dbReference type="Gene3D" id="2.40.50.140">
    <property type="entry name" value="Nucleic acid-binding proteins"/>
    <property type="match status" value="1"/>
</dbReference>
<dbReference type="GO" id="GO:0006260">
    <property type="term" value="P:DNA replication"/>
    <property type="evidence" value="ECO:0007669"/>
    <property type="project" value="InterPro"/>
</dbReference>
<organism evidence="4 5">
    <name type="scientific">Astatotilapia calliptera</name>
    <name type="common">Eastern happy</name>
    <name type="synonym">Chromis callipterus</name>
    <dbReference type="NCBI Taxonomy" id="8154"/>
    <lineage>
        <taxon>Eukaryota</taxon>
        <taxon>Metazoa</taxon>
        <taxon>Chordata</taxon>
        <taxon>Craniata</taxon>
        <taxon>Vertebrata</taxon>
        <taxon>Euteleostomi</taxon>
        <taxon>Actinopterygii</taxon>
        <taxon>Neopterygii</taxon>
        <taxon>Teleostei</taxon>
        <taxon>Neoteleostei</taxon>
        <taxon>Acanthomorphata</taxon>
        <taxon>Ovalentaria</taxon>
        <taxon>Cichlomorphae</taxon>
        <taxon>Cichliformes</taxon>
        <taxon>Cichlidae</taxon>
        <taxon>African cichlids</taxon>
        <taxon>Pseudocrenilabrinae</taxon>
        <taxon>Haplochromini</taxon>
        <taxon>Astatotilapia</taxon>
    </lineage>
</organism>
<keyword evidence="3" id="KW-0539">Nucleus</keyword>
<evidence type="ECO:0000313" key="4">
    <source>
        <dbReference type="Ensembl" id="ENSACLP00000055830.1"/>
    </source>
</evidence>
<dbReference type="GO" id="GO:0003684">
    <property type="term" value="F:damaged DNA binding"/>
    <property type="evidence" value="ECO:0007669"/>
    <property type="project" value="TreeGrafter"/>
</dbReference>
<comment type="subcellular location">
    <subcellularLocation>
        <location evidence="1">Nucleus</location>
    </subcellularLocation>
</comment>
<evidence type="ECO:0000256" key="2">
    <source>
        <dbReference type="ARBA" id="ARBA00009761"/>
    </source>
</evidence>
<evidence type="ECO:0000256" key="1">
    <source>
        <dbReference type="ARBA" id="ARBA00004123"/>
    </source>
</evidence>
<evidence type="ECO:0008006" key="6">
    <source>
        <dbReference type="Google" id="ProtNLM"/>
    </source>
</evidence>
<dbReference type="Proteomes" id="UP000265100">
    <property type="component" value="Chromosome 22"/>
</dbReference>
<reference evidence="4" key="4">
    <citation type="submission" date="2025-09" db="UniProtKB">
        <authorList>
            <consortium name="Ensembl"/>
        </authorList>
    </citation>
    <scope>IDENTIFICATION</scope>
</reference>
<proteinExistence type="inferred from homology"/>
<reference evidence="4" key="3">
    <citation type="submission" date="2025-08" db="UniProtKB">
        <authorList>
            <consortium name="Ensembl"/>
        </authorList>
    </citation>
    <scope>IDENTIFICATION</scope>
</reference>
<evidence type="ECO:0000313" key="5">
    <source>
        <dbReference type="Proteomes" id="UP000265100"/>
    </source>
</evidence>
<dbReference type="GO" id="GO:0003697">
    <property type="term" value="F:single-stranded DNA binding"/>
    <property type="evidence" value="ECO:0007669"/>
    <property type="project" value="TreeGrafter"/>
</dbReference>
<dbReference type="Ensembl" id="ENSACLT00000054549.1">
    <property type="protein sequence ID" value="ENSACLP00000055830.1"/>
    <property type="gene ID" value="ENSACLG00000015845.2"/>
</dbReference>
<dbReference type="SUPFAM" id="SSF50249">
    <property type="entry name" value="Nucleic acid-binding proteins"/>
    <property type="match status" value="1"/>
</dbReference>
<dbReference type="Pfam" id="PF08661">
    <property type="entry name" value="Rep_fac-A_3"/>
    <property type="match status" value="1"/>
</dbReference>
<protein>
    <recommendedName>
        <fullName evidence="6">Replication protein A 14 kDa subunit</fullName>
    </recommendedName>
</protein>
<dbReference type="GeneTree" id="ENSGT00940000172537"/>
<dbReference type="GO" id="GO:0006289">
    <property type="term" value="P:nucleotide-excision repair"/>
    <property type="evidence" value="ECO:0007669"/>
    <property type="project" value="TreeGrafter"/>
</dbReference>
<reference evidence="5" key="2">
    <citation type="submission" date="2023-03" db="EMBL/GenBank/DDBJ databases">
        <authorList>
            <consortium name="Wellcome Sanger Institute Data Sharing"/>
        </authorList>
    </citation>
    <scope>NUCLEOTIDE SEQUENCE [LARGE SCALE GENOMIC DNA]</scope>
</reference>
<dbReference type="GO" id="GO:0000724">
    <property type="term" value="P:double-strand break repair via homologous recombination"/>
    <property type="evidence" value="ECO:0007669"/>
    <property type="project" value="TreeGrafter"/>
</dbReference>
<dbReference type="GO" id="GO:0035861">
    <property type="term" value="C:site of double-strand break"/>
    <property type="evidence" value="ECO:0007669"/>
    <property type="project" value="TreeGrafter"/>
</dbReference>
<keyword evidence="5" id="KW-1185">Reference proteome</keyword>
<dbReference type="GO" id="GO:0005662">
    <property type="term" value="C:DNA replication factor A complex"/>
    <property type="evidence" value="ECO:0007669"/>
    <property type="project" value="TreeGrafter"/>
</dbReference>
<dbReference type="PANTHER" id="PTHR15114:SF1">
    <property type="entry name" value="REPLICATION PROTEIN A 14 KDA SUBUNIT"/>
    <property type="match status" value="1"/>
</dbReference>
<dbReference type="PANTHER" id="PTHR15114">
    <property type="entry name" value="REPLICATION PROTEIN A3"/>
    <property type="match status" value="1"/>
</dbReference>
<accession>A0AAX7THK0</accession>
<sequence>MASLLDASKPRINCSMLSQHIGRGVCFVGRVEKVHPTGKTFSVSDGEGKSATVELNEPVSTAIIYGISLPTRFRVSGAGGTKYVVQLVCGPLLFACTVVVGHILRVGASLAAASSSHSHFYLCLPAQGVAAVF</sequence>
<dbReference type="InterPro" id="IPR013970">
    <property type="entry name" value="Rfa2"/>
</dbReference>
<reference evidence="4 5" key="1">
    <citation type="submission" date="2018-05" db="EMBL/GenBank/DDBJ databases">
        <authorList>
            <person name="Datahose"/>
        </authorList>
    </citation>
    <scope>NUCLEOTIDE SEQUENCE</scope>
</reference>
<dbReference type="GO" id="GO:0006284">
    <property type="term" value="P:base-excision repair"/>
    <property type="evidence" value="ECO:0007669"/>
    <property type="project" value="TreeGrafter"/>
</dbReference>
<gene>
    <name evidence="4" type="primary">RPA3</name>
</gene>
<comment type="similarity">
    <text evidence="2">Belongs to the replication factor A protein 3 family.</text>
</comment>
<dbReference type="InterPro" id="IPR012340">
    <property type="entry name" value="NA-bd_OB-fold"/>
</dbReference>
<name>A0AAX7THK0_ASTCA</name>
<evidence type="ECO:0000256" key="3">
    <source>
        <dbReference type="ARBA" id="ARBA00023242"/>
    </source>
</evidence>
<dbReference type="GO" id="GO:0006298">
    <property type="term" value="P:mismatch repair"/>
    <property type="evidence" value="ECO:0007669"/>
    <property type="project" value="TreeGrafter"/>
</dbReference>
<dbReference type="AlphaFoldDB" id="A0AAX7THK0"/>